<dbReference type="PANTHER" id="PTHR46856">
    <property type="entry name" value="PX DOMAIN-CONTAINING PROTEIN EREL1-RELATED"/>
    <property type="match status" value="1"/>
</dbReference>
<feature type="compositionally biased region" description="Polar residues" evidence="2">
    <location>
        <begin position="318"/>
        <end position="330"/>
    </location>
</feature>
<keyword evidence="4" id="KW-1185">Reference proteome</keyword>
<feature type="coiled-coil region" evidence="1">
    <location>
        <begin position="417"/>
        <end position="515"/>
    </location>
</feature>
<name>A0AAP0EX10_9MAGN</name>
<proteinExistence type="predicted"/>
<dbReference type="Proteomes" id="UP001419268">
    <property type="component" value="Unassembled WGS sequence"/>
</dbReference>
<dbReference type="GO" id="GO:0015031">
    <property type="term" value="P:protein transport"/>
    <property type="evidence" value="ECO:0007669"/>
    <property type="project" value="InterPro"/>
</dbReference>
<evidence type="ECO:0000256" key="2">
    <source>
        <dbReference type="SAM" id="MobiDB-lite"/>
    </source>
</evidence>
<dbReference type="AlphaFoldDB" id="A0AAP0EX10"/>
<evidence type="ECO:0000313" key="4">
    <source>
        <dbReference type="Proteomes" id="UP001419268"/>
    </source>
</evidence>
<feature type="compositionally biased region" description="Basic and acidic residues" evidence="2">
    <location>
        <begin position="331"/>
        <end position="343"/>
    </location>
</feature>
<sequence length="753" mass="84799">MMDPFLSLTAHPPTASIACVNNACATFGLLIRTSGFIPTNSRMFLCSLTWELVFFGCLLADLADPSMKTIGVCYAGKVFDDKHQKAFLYLLILHFRYACCAVLSVHFGWLPEMPLELLETPLAYYFAVLILGATGFRHDFHYDSWHRPSSPITSGRRFSLEEWMGKLLSDIDVSRSVPVASFLELEAAARSSFHDVDSVAFDVKPTGNNMVLGQASSNLSLVDGSSSVTPDYGSDACETSEIGTPKQGRYNSSEVGTEDITVDQELTTPIENLVMYGMTNIENGLFMEDSILEQIEGFPRHKFHAKTEIGYSGREKYNGNTSRTRNALHTNSKEHFSGPEHGKLYGHSRKLSNESVGSDISSIRGSEASINGLANSVGETCLDSTGDFEAPSTLSNIGNMDLHLPDNIQVILPMEQRSKLNRVLMTLQQRLATAKTDMEDLFTRLNQEIAVKEYLTTKVKDLEVELETTKQKSKENLQQAILSERERFTQTQWDMEELRRKSMEMESKLKAEQDNKFQTESTKTFVLREKELLLQEFGSTQEKLANLQKLHEELLVKSKAETKILVKEIKSLRNSQSELKQELALSQKHKSEIERVLQEEKERTEKEKNARRRLLHECVILRHRLQECSVNLLSEEIDKLTADSSSLSDSLDLLTTSDDRMGLLLAEAQLLAQDDENPTVTSSGRYNVSGSDLTKLDIEIRKMLSDIFIDNATLRKQVNSAIRFALQTSSKSDKESNEETPSRKTVLNKFLER</sequence>
<feature type="coiled-coil region" evidence="1">
    <location>
        <begin position="590"/>
        <end position="617"/>
    </location>
</feature>
<dbReference type="PANTHER" id="PTHR46856:SF1">
    <property type="entry name" value="PX DOMAIN-CONTAINING PROTEIN EREL1-RELATED"/>
    <property type="match status" value="1"/>
</dbReference>
<reference evidence="3 4" key="1">
    <citation type="submission" date="2024-01" db="EMBL/GenBank/DDBJ databases">
        <title>Genome assemblies of Stephania.</title>
        <authorList>
            <person name="Yang L."/>
        </authorList>
    </citation>
    <scope>NUCLEOTIDE SEQUENCE [LARGE SCALE GENOMIC DNA]</scope>
    <source>
        <strain evidence="3">JXDWG</strain>
        <tissue evidence="3">Leaf</tissue>
    </source>
</reference>
<evidence type="ECO:0000313" key="3">
    <source>
        <dbReference type="EMBL" id="KAK9100661.1"/>
    </source>
</evidence>
<gene>
    <name evidence="3" type="ORF">Scep_024091</name>
</gene>
<comment type="caution">
    <text evidence="3">The sequence shown here is derived from an EMBL/GenBank/DDBJ whole genome shotgun (WGS) entry which is preliminary data.</text>
</comment>
<feature type="compositionally biased region" description="Basic and acidic residues" evidence="2">
    <location>
        <begin position="731"/>
        <end position="742"/>
    </location>
</feature>
<keyword evidence="1" id="KW-0175">Coiled coil</keyword>
<evidence type="ECO:0000256" key="1">
    <source>
        <dbReference type="SAM" id="Coils"/>
    </source>
</evidence>
<organism evidence="3 4">
    <name type="scientific">Stephania cephalantha</name>
    <dbReference type="NCBI Taxonomy" id="152367"/>
    <lineage>
        <taxon>Eukaryota</taxon>
        <taxon>Viridiplantae</taxon>
        <taxon>Streptophyta</taxon>
        <taxon>Embryophyta</taxon>
        <taxon>Tracheophyta</taxon>
        <taxon>Spermatophyta</taxon>
        <taxon>Magnoliopsida</taxon>
        <taxon>Ranunculales</taxon>
        <taxon>Menispermaceae</taxon>
        <taxon>Menispermoideae</taxon>
        <taxon>Cissampelideae</taxon>
        <taxon>Stephania</taxon>
    </lineage>
</organism>
<dbReference type="InterPro" id="IPR044588">
    <property type="entry name" value="EREX-like"/>
</dbReference>
<dbReference type="EMBL" id="JBBNAG010000010">
    <property type="protein sequence ID" value="KAK9100661.1"/>
    <property type="molecule type" value="Genomic_DNA"/>
</dbReference>
<protein>
    <submittedName>
        <fullName evidence="3">Uncharacterized protein</fullName>
    </submittedName>
</protein>
<accession>A0AAP0EX10</accession>
<feature type="region of interest" description="Disordered" evidence="2">
    <location>
        <begin position="728"/>
        <end position="753"/>
    </location>
</feature>
<feature type="region of interest" description="Disordered" evidence="2">
    <location>
        <begin position="314"/>
        <end position="358"/>
    </location>
</feature>
<feature type="region of interest" description="Disordered" evidence="2">
    <location>
        <begin position="230"/>
        <end position="252"/>
    </location>
</feature>